<feature type="transmembrane region" description="Helical" evidence="8">
    <location>
        <begin position="170"/>
        <end position="190"/>
    </location>
</feature>
<dbReference type="Pfam" id="PF07690">
    <property type="entry name" value="MFS_1"/>
    <property type="match status" value="1"/>
</dbReference>
<feature type="transmembrane region" description="Helical" evidence="8">
    <location>
        <begin position="142"/>
        <end position="164"/>
    </location>
</feature>
<keyword evidence="2" id="KW-0813">Transport</keyword>
<evidence type="ECO:0000256" key="1">
    <source>
        <dbReference type="ARBA" id="ARBA00004651"/>
    </source>
</evidence>
<dbReference type="EMBL" id="CP059343">
    <property type="protein sequence ID" value="QMS55563.1"/>
    <property type="molecule type" value="Genomic_DNA"/>
</dbReference>
<dbReference type="PANTHER" id="PTHR23517:SF13">
    <property type="entry name" value="MAJOR FACILITATOR SUPERFAMILY MFS_1"/>
    <property type="match status" value="1"/>
</dbReference>
<dbReference type="GO" id="GO:0022857">
    <property type="term" value="F:transmembrane transporter activity"/>
    <property type="evidence" value="ECO:0007669"/>
    <property type="project" value="InterPro"/>
</dbReference>
<dbReference type="KEGG" id="kvr:CIB50_0000248"/>
<keyword evidence="10" id="KW-1185">Reference proteome</keyword>
<evidence type="ECO:0000256" key="4">
    <source>
        <dbReference type="ARBA" id="ARBA00022692"/>
    </source>
</evidence>
<proteinExistence type="predicted"/>
<comment type="subcellular location">
    <subcellularLocation>
        <location evidence="1">Cell membrane</location>
        <topology evidence="1">Multi-pass membrane protein</topology>
    </subcellularLocation>
</comment>
<keyword evidence="4 8" id="KW-0812">Transmembrane</keyword>
<name>A0A7D7Q7L5_KOCVA</name>
<organism evidence="9 10">
    <name type="scientific">Kocuria varians</name>
    <name type="common">Micrococcus varians</name>
    <dbReference type="NCBI Taxonomy" id="1272"/>
    <lineage>
        <taxon>Bacteria</taxon>
        <taxon>Bacillati</taxon>
        <taxon>Actinomycetota</taxon>
        <taxon>Actinomycetes</taxon>
        <taxon>Micrococcales</taxon>
        <taxon>Micrococcaceae</taxon>
        <taxon>Kocuria</taxon>
    </lineage>
</organism>
<keyword evidence="6 8" id="KW-0472">Membrane</keyword>
<keyword evidence="3" id="KW-1003">Cell membrane</keyword>
<feature type="transmembrane region" description="Helical" evidence="8">
    <location>
        <begin position="47"/>
        <end position="67"/>
    </location>
</feature>
<dbReference type="Proteomes" id="UP000216825">
    <property type="component" value="Chromosome"/>
</dbReference>
<feature type="transmembrane region" description="Helical" evidence="8">
    <location>
        <begin position="17"/>
        <end position="35"/>
    </location>
</feature>
<dbReference type="GO" id="GO:0005886">
    <property type="term" value="C:plasma membrane"/>
    <property type="evidence" value="ECO:0007669"/>
    <property type="project" value="UniProtKB-SubCell"/>
</dbReference>
<feature type="transmembrane region" description="Helical" evidence="8">
    <location>
        <begin position="304"/>
        <end position="327"/>
    </location>
</feature>
<evidence type="ECO:0000256" key="5">
    <source>
        <dbReference type="ARBA" id="ARBA00022989"/>
    </source>
</evidence>
<evidence type="ECO:0000256" key="6">
    <source>
        <dbReference type="ARBA" id="ARBA00023136"/>
    </source>
</evidence>
<evidence type="ECO:0000313" key="10">
    <source>
        <dbReference type="Proteomes" id="UP000216825"/>
    </source>
</evidence>
<feature type="transmembrane region" description="Helical" evidence="8">
    <location>
        <begin position="249"/>
        <end position="266"/>
    </location>
</feature>
<protein>
    <recommendedName>
        <fullName evidence="11">MFS transporter</fullName>
    </recommendedName>
</protein>
<accession>A0A7D7Q7L5</accession>
<evidence type="ECO:0000256" key="3">
    <source>
        <dbReference type="ARBA" id="ARBA00022475"/>
    </source>
</evidence>
<dbReference type="InterPro" id="IPR050171">
    <property type="entry name" value="MFS_Transporters"/>
</dbReference>
<gene>
    <name evidence="9" type="ORF">CIB50_0000248</name>
</gene>
<dbReference type="PANTHER" id="PTHR23517">
    <property type="entry name" value="RESISTANCE PROTEIN MDTM, PUTATIVE-RELATED-RELATED"/>
    <property type="match status" value="1"/>
</dbReference>
<evidence type="ECO:0008006" key="11">
    <source>
        <dbReference type="Google" id="ProtNLM"/>
    </source>
</evidence>
<sequence length="471" mass="49533">MEHSEEEAVMPRMWRRVGAAMFTVAFGANLFAPMLEVYREQDGLSESFVTGMLGIYAAGLVPALLVFGPVSDHRGRRAVMRPALAVVFPASLILAAASQTSEWLLYLGRWIMGFGVGMAMSSGSAWVKQLSTDQPGAGPRRATVVLSAGFGAGPLAAGLLAQFLPAPQVTPFMVHLVLVLVGAAMVWCVPETQPAIQGPRPRQPLVPPIALTGRFFWVVAAWAPWVFGTATVAFASIPLYTLSSVRFPIAYLGLVASVVMLTGVLVQPLAARLGEDGWLPLSVTGLGAASAGLRLGALTVTWHLSWLAIPTAVLLGVSYGFMMVAGLREVELLARPHELGALIGVFYTLTYVGFAVPFVLSFLAPAVARVAGVGKTTGFVWCLLAGVVVCAASAVPVARAASRVVPDPGTTAQRRLTVPGPRGVASRARALERRPGRRGPGLPDQEPLPGDPLPACTPWDRPAHGADTLSA</sequence>
<dbReference type="InterPro" id="IPR011701">
    <property type="entry name" value="MFS"/>
</dbReference>
<feature type="region of interest" description="Disordered" evidence="7">
    <location>
        <begin position="408"/>
        <end position="471"/>
    </location>
</feature>
<dbReference type="InterPro" id="IPR036259">
    <property type="entry name" value="MFS_trans_sf"/>
</dbReference>
<evidence type="ECO:0000256" key="7">
    <source>
        <dbReference type="SAM" id="MobiDB-lite"/>
    </source>
</evidence>
<feature type="transmembrane region" description="Helical" evidence="8">
    <location>
        <begin position="278"/>
        <end position="298"/>
    </location>
</feature>
<dbReference type="AlphaFoldDB" id="A0A7D7Q7L5"/>
<feature type="transmembrane region" description="Helical" evidence="8">
    <location>
        <begin position="211"/>
        <end position="237"/>
    </location>
</feature>
<dbReference type="RefSeq" id="WP_232300181.1">
    <property type="nucleotide sequence ID" value="NZ_CP059343.1"/>
</dbReference>
<feature type="transmembrane region" description="Helical" evidence="8">
    <location>
        <begin position="79"/>
        <end position="97"/>
    </location>
</feature>
<evidence type="ECO:0000256" key="8">
    <source>
        <dbReference type="SAM" id="Phobius"/>
    </source>
</evidence>
<keyword evidence="5 8" id="KW-1133">Transmembrane helix</keyword>
<feature type="transmembrane region" description="Helical" evidence="8">
    <location>
        <begin position="378"/>
        <end position="398"/>
    </location>
</feature>
<reference evidence="9" key="1">
    <citation type="submission" date="2017-08" db="EMBL/GenBank/DDBJ databases">
        <authorList>
            <person name="Minaev M."/>
            <person name="Kurbakov K.A."/>
            <person name="Solodovnikova G.I."/>
            <person name="Kuznetsova O.A."/>
            <person name="Lisitsyn A.B."/>
        </authorList>
    </citation>
    <scope>NUCLEOTIDE SEQUENCE</scope>
    <source>
        <strain evidence="9">80</strain>
    </source>
</reference>
<evidence type="ECO:0000256" key="2">
    <source>
        <dbReference type="ARBA" id="ARBA00022448"/>
    </source>
</evidence>
<feature type="transmembrane region" description="Helical" evidence="8">
    <location>
        <begin position="103"/>
        <end position="121"/>
    </location>
</feature>
<feature type="transmembrane region" description="Helical" evidence="8">
    <location>
        <begin position="339"/>
        <end position="366"/>
    </location>
</feature>
<dbReference type="Gene3D" id="1.20.1250.20">
    <property type="entry name" value="MFS general substrate transporter like domains"/>
    <property type="match status" value="1"/>
</dbReference>
<evidence type="ECO:0000313" key="9">
    <source>
        <dbReference type="EMBL" id="QMS55563.1"/>
    </source>
</evidence>
<reference evidence="9" key="2">
    <citation type="submission" date="2020-07" db="EMBL/GenBank/DDBJ databases">
        <title>Genome of starter culture bacteria Kocuria salsicia reveals its technological properties and safety for usage in meat industry.</title>
        <authorList>
            <person name="Michael M."/>
            <person name="Konstantin K."/>
            <person name="Evgenii K."/>
            <person name="Galina S."/>
            <person name="Oksana K."/>
            <person name="Andrei L."/>
        </authorList>
    </citation>
    <scope>NUCLEOTIDE SEQUENCE [LARGE SCALE GENOMIC DNA]</scope>
    <source>
        <strain evidence="9">80</strain>
    </source>
</reference>
<dbReference type="SUPFAM" id="SSF103473">
    <property type="entry name" value="MFS general substrate transporter"/>
    <property type="match status" value="1"/>
</dbReference>